<keyword evidence="7" id="KW-0067">ATP-binding</keyword>
<dbReference type="InterPro" id="IPR036097">
    <property type="entry name" value="HisK_dim/P_sf"/>
</dbReference>
<dbReference type="SUPFAM" id="SSF55874">
    <property type="entry name" value="ATPase domain of HSP90 chaperone/DNA topoisomerase II/histidine kinase"/>
    <property type="match status" value="1"/>
</dbReference>
<keyword evidence="5" id="KW-0547">Nucleotide-binding</keyword>
<protein>
    <recommendedName>
        <fullName evidence="2">histidine kinase</fullName>
        <ecNumber evidence="2">2.7.13.3</ecNumber>
    </recommendedName>
</protein>
<keyword evidence="3" id="KW-0597">Phosphoprotein</keyword>
<reference evidence="13 14" key="1">
    <citation type="submission" date="2018-01" db="EMBL/GenBank/DDBJ databases">
        <title>Metagenomic assembled genomes from two thermal pools in the Uzon Caldera, Kamchatka, Russia.</title>
        <authorList>
            <person name="Wilkins L."/>
            <person name="Ettinger C."/>
        </authorList>
    </citation>
    <scope>NUCLEOTIDE SEQUENCE [LARGE SCALE GENOMIC DNA]</scope>
    <source>
        <strain evidence="12">ARK-04</strain>
        <strain evidence="11">ZAV-08</strain>
    </source>
</reference>
<evidence type="ECO:0000256" key="8">
    <source>
        <dbReference type="ARBA" id="ARBA00023012"/>
    </source>
</evidence>
<evidence type="ECO:0000259" key="10">
    <source>
        <dbReference type="PROSITE" id="PS50109"/>
    </source>
</evidence>
<evidence type="ECO:0000313" key="12">
    <source>
        <dbReference type="EMBL" id="PMP98082.1"/>
    </source>
</evidence>
<organism evidence="11 13">
    <name type="scientific">Thermodesulfobacterium geofontis</name>
    <dbReference type="NCBI Taxonomy" id="1295609"/>
    <lineage>
        <taxon>Bacteria</taxon>
        <taxon>Pseudomonadati</taxon>
        <taxon>Thermodesulfobacteriota</taxon>
        <taxon>Thermodesulfobacteria</taxon>
        <taxon>Thermodesulfobacteriales</taxon>
        <taxon>Thermodesulfobacteriaceae</taxon>
        <taxon>Thermodesulfobacterium</taxon>
    </lineage>
</organism>
<dbReference type="InterPro" id="IPR003594">
    <property type="entry name" value="HATPase_dom"/>
</dbReference>
<evidence type="ECO:0000313" key="14">
    <source>
        <dbReference type="Proteomes" id="UP000235619"/>
    </source>
</evidence>
<evidence type="ECO:0000256" key="6">
    <source>
        <dbReference type="ARBA" id="ARBA00022777"/>
    </source>
</evidence>
<dbReference type="InterPro" id="IPR005467">
    <property type="entry name" value="His_kinase_dom"/>
</dbReference>
<keyword evidence="4" id="KW-0808">Transferase</keyword>
<evidence type="ECO:0000256" key="4">
    <source>
        <dbReference type="ARBA" id="ARBA00022679"/>
    </source>
</evidence>
<dbReference type="PROSITE" id="PS50109">
    <property type="entry name" value="HIS_KIN"/>
    <property type="match status" value="1"/>
</dbReference>
<dbReference type="Pfam" id="PF02518">
    <property type="entry name" value="HATPase_c"/>
    <property type="match status" value="1"/>
</dbReference>
<dbReference type="Pfam" id="PF00512">
    <property type="entry name" value="HisKA"/>
    <property type="match status" value="1"/>
</dbReference>
<keyword evidence="9" id="KW-0472">Membrane</keyword>
<gene>
    <name evidence="12" type="ORF">C0169_00785</name>
    <name evidence="11" type="ORF">C0190_00325</name>
</gene>
<evidence type="ECO:0000256" key="3">
    <source>
        <dbReference type="ARBA" id="ARBA00022553"/>
    </source>
</evidence>
<keyword evidence="9" id="KW-1133">Transmembrane helix</keyword>
<dbReference type="Proteomes" id="UP000235619">
    <property type="component" value="Unassembled WGS sequence"/>
</dbReference>
<dbReference type="InterPro" id="IPR036890">
    <property type="entry name" value="HATPase_C_sf"/>
</dbReference>
<proteinExistence type="predicted"/>
<dbReference type="Gene3D" id="3.30.565.10">
    <property type="entry name" value="Histidine kinase-like ATPase, C-terminal domain"/>
    <property type="match status" value="1"/>
</dbReference>
<dbReference type="EMBL" id="PNIK01000004">
    <property type="protein sequence ID" value="PMP69192.1"/>
    <property type="molecule type" value="Genomic_DNA"/>
</dbReference>
<dbReference type="SMART" id="SM00387">
    <property type="entry name" value="HATPase_c"/>
    <property type="match status" value="1"/>
</dbReference>
<dbReference type="PANTHER" id="PTHR43065:SF10">
    <property type="entry name" value="PEROXIDE STRESS-ACTIVATED HISTIDINE KINASE MAK3"/>
    <property type="match status" value="1"/>
</dbReference>
<evidence type="ECO:0000256" key="5">
    <source>
        <dbReference type="ARBA" id="ARBA00022741"/>
    </source>
</evidence>
<dbReference type="PRINTS" id="PR00344">
    <property type="entry name" value="BCTRLSENSOR"/>
</dbReference>
<sequence>MLWSIVLTSSIILLVGAFFTYKNTKIAAENSLKMQAMGIAITVQSFLQSLELEEIKVLDYALFSEIILNEKWEGVAFISLYDEKGNIILHSNPELIGKKIELKKHPYYPYYYYLILGTLEKVFVTDFKINFPQGNYYILRVALHTYPAELMIGKAKIFVLINITASIGLIIFGILGTFLVRKIERMQIKFKELESISLMTKILAHEIRNPLGSIKGFSQYLMGRVDEKFKDPLKIIFNETLRIERLTDELLFYTNPVKINLTEFFLSELLEEILISFKNTYPEIDFKFNLNNEIKVKSDRDKLKEIIINLLQNAIDAVLEANKEKRIVSLNVEKRENKIKFEIIDNGIGMDKETLEKATEPFFTTKPKGSGLGLAIVNKLCEALSIKLKIESKKGDGTRVCLIIPELP</sequence>
<dbReference type="AlphaFoldDB" id="A0A2N7PQK9"/>
<dbReference type="Gene3D" id="1.10.287.130">
    <property type="match status" value="1"/>
</dbReference>
<dbReference type="InterPro" id="IPR003661">
    <property type="entry name" value="HisK_dim/P_dom"/>
</dbReference>
<dbReference type="SMART" id="SM00388">
    <property type="entry name" value="HisKA"/>
    <property type="match status" value="1"/>
</dbReference>
<evidence type="ECO:0000313" key="11">
    <source>
        <dbReference type="EMBL" id="PMP69192.1"/>
    </source>
</evidence>
<keyword evidence="8" id="KW-0902">Two-component regulatory system</keyword>
<evidence type="ECO:0000256" key="2">
    <source>
        <dbReference type="ARBA" id="ARBA00012438"/>
    </source>
</evidence>
<dbReference type="EMBL" id="PNJD01000044">
    <property type="protein sequence ID" value="PMP98082.1"/>
    <property type="molecule type" value="Genomic_DNA"/>
</dbReference>
<evidence type="ECO:0000256" key="1">
    <source>
        <dbReference type="ARBA" id="ARBA00000085"/>
    </source>
</evidence>
<dbReference type="PANTHER" id="PTHR43065">
    <property type="entry name" value="SENSOR HISTIDINE KINASE"/>
    <property type="match status" value="1"/>
</dbReference>
<dbReference type="EC" id="2.7.13.3" evidence="2"/>
<dbReference type="CDD" id="cd00082">
    <property type="entry name" value="HisKA"/>
    <property type="match status" value="1"/>
</dbReference>
<feature type="transmembrane region" description="Helical" evidence="9">
    <location>
        <begin position="157"/>
        <end position="180"/>
    </location>
</feature>
<evidence type="ECO:0000256" key="9">
    <source>
        <dbReference type="SAM" id="Phobius"/>
    </source>
</evidence>
<dbReference type="GO" id="GO:0000155">
    <property type="term" value="F:phosphorelay sensor kinase activity"/>
    <property type="evidence" value="ECO:0007669"/>
    <property type="project" value="InterPro"/>
</dbReference>
<evidence type="ECO:0000313" key="13">
    <source>
        <dbReference type="Proteomes" id="UP000235460"/>
    </source>
</evidence>
<dbReference type="InterPro" id="IPR004358">
    <property type="entry name" value="Sig_transdc_His_kin-like_C"/>
</dbReference>
<keyword evidence="6" id="KW-0418">Kinase</keyword>
<name>A0A2N7PQK9_9BACT</name>
<comment type="catalytic activity">
    <reaction evidence="1">
        <text>ATP + protein L-histidine = ADP + protein N-phospho-L-histidine.</text>
        <dbReference type="EC" id="2.7.13.3"/>
    </reaction>
</comment>
<dbReference type="SUPFAM" id="SSF47384">
    <property type="entry name" value="Homodimeric domain of signal transducing histidine kinase"/>
    <property type="match status" value="1"/>
</dbReference>
<evidence type="ECO:0000256" key="7">
    <source>
        <dbReference type="ARBA" id="ARBA00022840"/>
    </source>
</evidence>
<dbReference type="GO" id="GO:0005524">
    <property type="term" value="F:ATP binding"/>
    <property type="evidence" value="ECO:0007669"/>
    <property type="project" value="UniProtKB-KW"/>
</dbReference>
<feature type="domain" description="Histidine kinase" evidence="10">
    <location>
        <begin position="202"/>
        <end position="408"/>
    </location>
</feature>
<accession>A0A2N7PQK9</accession>
<comment type="caution">
    <text evidence="11">The sequence shown here is derived from an EMBL/GenBank/DDBJ whole genome shotgun (WGS) entry which is preliminary data.</text>
</comment>
<keyword evidence="9" id="KW-0812">Transmembrane</keyword>
<dbReference type="Proteomes" id="UP000235460">
    <property type="component" value="Unassembled WGS sequence"/>
</dbReference>